<sequence length="131" mass="14682">MTLPLTRPDKVAALLLKGFVTPQEGPKMEHGIMDTKGYDLLLNVGYDPTKEKAIGQLSPEITCDKVHELNDIQRMIRQKGWSIKNPTTGLGYTSKPLLRILIKRSPLIKHVTNDVILRLGAISTPKKKTKR</sequence>
<dbReference type="EMBL" id="BAABME010031350">
    <property type="protein sequence ID" value="GAA0145399.1"/>
    <property type="molecule type" value="Genomic_DNA"/>
</dbReference>
<reference evidence="1 2" key="1">
    <citation type="submission" date="2024-01" db="EMBL/GenBank/DDBJ databases">
        <title>The complete chloroplast genome sequence of Lithospermum erythrorhizon: insights into the phylogenetic relationship among Boraginaceae species and the maternal lineages of purple gromwells.</title>
        <authorList>
            <person name="Okada T."/>
            <person name="Watanabe K."/>
        </authorList>
    </citation>
    <scope>NUCLEOTIDE SEQUENCE [LARGE SCALE GENOMIC DNA]</scope>
</reference>
<proteinExistence type="predicted"/>
<comment type="caution">
    <text evidence="1">The sequence shown here is derived from an EMBL/GenBank/DDBJ whole genome shotgun (WGS) entry which is preliminary data.</text>
</comment>
<protein>
    <submittedName>
        <fullName evidence="1">Uncharacterized protein</fullName>
    </submittedName>
</protein>
<keyword evidence="2" id="KW-1185">Reference proteome</keyword>
<organism evidence="1 2">
    <name type="scientific">Lithospermum erythrorhizon</name>
    <name type="common">Purple gromwell</name>
    <name type="synonym">Lithospermum officinale var. erythrorhizon</name>
    <dbReference type="NCBI Taxonomy" id="34254"/>
    <lineage>
        <taxon>Eukaryota</taxon>
        <taxon>Viridiplantae</taxon>
        <taxon>Streptophyta</taxon>
        <taxon>Embryophyta</taxon>
        <taxon>Tracheophyta</taxon>
        <taxon>Spermatophyta</taxon>
        <taxon>Magnoliopsida</taxon>
        <taxon>eudicotyledons</taxon>
        <taxon>Gunneridae</taxon>
        <taxon>Pentapetalae</taxon>
        <taxon>asterids</taxon>
        <taxon>lamiids</taxon>
        <taxon>Boraginales</taxon>
        <taxon>Boraginaceae</taxon>
        <taxon>Boraginoideae</taxon>
        <taxon>Lithospermeae</taxon>
        <taxon>Lithospermum</taxon>
    </lineage>
</organism>
<gene>
    <name evidence="1" type="ORF">LIER_42857</name>
</gene>
<evidence type="ECO:0000313" key="1">
    <source>
        <dbReference type="EMBL" id="GAA0145399.1"/>
    </source>
</evidence>
<accession>A0AAV3P1P6</accession>
<dbReference type="AlphaFoldDB" id="A0AAV3P1P6"/>
<name>A0AAV3P1P6_LITER</name>
<evidence type="ECO:0000313" key="2">
    <source>
        <dbReference type="Proteomes" id="UP001454036"/>
    </source>
</evidence>
<dbReference type="Proteomes" id="UP001454036">
    <property type="component" value="Unassembled WGS sequence"/>
</dbReference>